<dbReference type="PANTHER" id="PTHR21164:SF0">
    <property type="entry name" value="CHORISMATE MUTASE AROH"/>
    <property type="match status" value="1"/>
</dbReference>
<dbReference type="CDD" id="cd02185">
    <property type="entry name" value="AroH"/>
    <property type="match status" value="1"/>
</dbReference>
<reference evidence="4 5" key="1">
    <citation type="submission" date="2016-09" db="EMBL/GenBank/DDBJ databases">
        <title>Complete genome sequence of the Lysinibacillus sphaericus LMG 22257, a specie of Bacillus with ureolytic activity that can effectively biodeposit calcium carbonate.</title>
        <authorList>
            <person name="Yan W."/>
        </authorList>
    </citation>
    <scope>NUCLEOTIDE SEQUENCE [LARGE SCALE GENOMIC DNA]</scope>
    <source>
        <strain evidence="4 5">LMG 22257</strain>
    </source>
</reference>
<dbReference type="EC" id="5.4.99.5" evidence="1 3"/>
<dbReference type="EMBL" id="CP017560">
    <property type="protein sequence ID" value="AOV08063.1"/>
    <property type="molecule type" value="Genomic_DNA"/>
</dbReference>
<dbReference type="InterPro" id="IPR008243">
    <property type="entry name" value="Chorismate_mutase_AroH"/>
</dbReference>
<evidence type="ECO:0000256" key="3">
    <source>
        <dbReference type="PROSITE-ProRule" id="PRU00514"/>
    </source>
</evidence>
<dbReference type="NCBIfam" id="TIGR01796">
    <property type="entry name" value="CM_mono_aroH"/>
    <property type="match status" value="1"/>
</dbReference>
<keyword evidence="2 3" id="KW-0028">Amino-acid biosynthesis</keyword>
<dbReference type="Proteomes" id="UP000185746">
    <property type="component" value="Chromosome"/>
</dbReference>
<name>A0A1D8JHA5_9BACL</name>
<dbReference type="KEGG" id="surl:BI350_11300"/>
<dbReference type="GO" id="GO:0008652">
    <property type="term" value="P:amino acid biosynthetic process"/>
    <property type="evidence" value="ECO:0007669"/>
    <property type="project" value="UniProtKB-UniRule"/>
</dbReference>
<feature type="binding site" evidence="2">
    <location>
        <position position="23"/>
    </location>
    <ligand>
        <name>prephenate</name>
        <dbReference type="ChEBI" id="CHEBI:29934"/>
    </ligand>
</feature>
<dbReference type="UniPathway" id="UPA00120">
    <property type="reaction ID" value="UER00203"/>
</dbReference>
<dbReference type="PROSITE" id="PS51167">
    <property type="entry name" value="CHORISMATE_MUT_1"/>
    <property type="match status" value="1"/>
</dbReference>
<dbReference type="PANTHER" id="PTHR21164">
    <property type="entry name" value="CHORISMATE MUTASE"/>
    <property type="match status" value="1"/>
</dbReference>
<comment type="catalytic activity">
    <reaction evidence="3">
        <text>chorismate = prephenate</text>
        <dbReference type="Rhea" id="RHEA:13897"/>
        <dbReference type="ChEBI" id="CHEBI:29748"/>
        <dbReference type="ChEBI" id="CHEBI:29934"/>
        <dbReference type="EC" id="5.4.99.5"/>
    </reaction>
</comment>
<keyword evidence="2 3" id="KW-0057">Aromatic amino acid biosynthesis</keyword>
<gene>
    <name evidence="4" type="ORF">BI350_11300</name>
</gene>
<evidence type="ECO:0000256" key="1">
    <source>
        <dbReference type="NCBIfam" id="TIGR01796"/>
    </source>
</evidence>
<sequence>MFTSVSGANDKDGGNVLTVRGLRGATTIASDNEQDVLQATGVLVQEMAQANHVLPEDIVSVLISTTADIQSAFPAKAVRSIEGWKYVPVMCTHEMNVPGGMPLCIRILLHANCTIPQKNIIHIYQNEAVKLRPDLQK</sequence>
<dbReference type="Pfam" id="PF07736">
    <property type="entry name" value="CM_1"/>
    <property type="match status" value="1"/>
</dbReference>
<organism evidence="4 5">
    <name type="scientific">Sporosarcina ureilytica</name>
    <dbReference type="NCBI Taxonomy" id="298596"/>
    <lineage>
        <taxon>Bacteria</taxon>
        <taxon>Bacillati</taxon>
        <taxon>Bacillota</taxon>
        <taxon>Bacilli</taxon>
        <taxon>Bacillales</taxon>
        <taxon>Caryophanaceae</taxon>
        <taxon>Sporosarcina</taxon>
    </lineage>
</organism>
<feature type="binding site" evidence="2">
    <location>
        <position position="106"/>
    </location>
    <ligand>
        <name>prephenate</name>
        <dbReference type="ChEBI" id="CHEBI:29934"/>
    </ligand>
</feature>
<evidence type="ECO:0000256" key="2">
    <source>
        <dbReference type="PIRSR" id="PIRSR005965-1"/>
    </source>
</evidence>
<dbReference type="Gene3D" id="3.30.1330.40">
    <property type="entry name" value="RutC-like"/>
    <property type="match status" value="1"/>
</dbReference>
<feature type="binding site" evidence="2">
    <location>
        <position position="124"/>
    </location>
    <ligand>
        <name>prephenate</name>
        <dbReference type="ChEBI" id="CHEBI:29934"/>
    </ligand>
</feature>
<dbReference type="InterPro" id="IPR035959">
    <property type="entry name" value="RutC-like_sf"/>
</dbReference>
<protein>
    <recommendedName>
        <fullName evidence="1 3">chorismate mutase</fullName>
        <ecNumber evidence="1 3">5.4.99.5</ecNumber>
    </recommendedName>
</protein>
<evidence type="ECO:0000313" key="4">
    <source>
        <dbReference type="EMBL" id="AOV08063.1"/>
    </source>
</evidence>
<dbReference type="GO" id="GO:0004106">
    <property type="term" value="F:chorismate mutase activity"/>
    <property type="evidence" value="ECO:0007669"/>
    <property type="project" value="UniProtKB-UniRule"/>
</dbReference>
<keyword evidence="5" id="KW-1185">Reference proteome</keyword>
<dbReference type="GO" id="GO:0009073">
    <property type="term" value="P:aromatic amino acid family biosynthetic process"/>
    <property type="evidence" value="ECO:0007669"/>
    <property type="project" value="UniProtKB-UniRule"/>
</dbReference>
<dbReference type="GO" id="GO:0046417">
    <property type="term" value="P:chorismate metabolic process"/>
    <property type="evidence" value="ECO:0007669"/>
    <property type="project" value="TreeGrafter"/>
</dbReference>
<proteinExistence type="predicted"/>
<evidence type="ECO:0000313" key="5">
    <source>
        <dbReference type="Proteomes" id="UP000185746"/>
    </source>
</evidence>
<dbReference type="SUPFAM" id="SSF55298">
    <property type="entry name" value="YjgF-like"/>
    <property type="match status" value="1"/>
</dbReference>
<accession>A0A1D8JHA5</accession>
<dbReference type="PIRSF" id="PIRSF005965">
    <property type="entry name" value="Chor_mut_AroH"/>
    <property type="match status" value="1"/>
</dbReference>
<dbReference type="AlphaFoldDB" id="A0A1D8JHA5"/>
<keyword evidence="3" id="KW-0413">Isomerase</keyword>